<reference evidence="1 2" key="1">
    <citation type="journal article" date="2016" name="Front. Microbiol.">
        <title>Comprehensive Phylogenetic Analysis of Bovine Non-aureus Staphylococci Species Based on Whole-Genome Sequencing.</title>
        <authorList>
            <person name="Naushad S."/>
            <person name="Barkema H.W."/>
            <person name="Luby C."/>
            <person name="Condas L.A."/>
            <person name="Nobrega D.B."/>
            <person name="Carson D.A."/>
            <person name="De Buck J."/>
        </authorList>
    </citation>
    <scope>NUCLEOTIDE SEQUENCE [LARGE SCALE GENOMIC DNA]</scope>
    <source>
        <strain evidence="1 2">SNUC 5959</strain>
    </source>
</reference>
<evidence type="ECO:0000313" key="2">
    <source>
        <dbReference type="Proteomes" id="UP000285625"/>
    </source>
</evidence>
<evidence type="ECO:0000313" key="1">
    <source>
        <dbReference type="EMBL" id="RIO47464.1"/>
    </source>
</evidence>
<comment type="caution">
    <text evidence="1">The sequence shown here is derived from an EMBL/GenBank/DDBJ whole genome shotgun (WGS) entry which is preliminary data.</text>
</comment>
<dbReference type="InterPro" id="IPR015946">
    <property type="entry name" value="KH_dom-like_a/b"/>
</dbReference>
<dbReference type="PANTHER" id="PTHR42830">
    <property type="entry name" value="OSMOTICALLY INDUCIBLE FAMILY PROTEIN"/>
    <property type="match status" value="1"/>
</dbReference>
<organism evidence="1 2">
    <name type="scientific">Staphylococcus hyicus</name>
    <dbReference type="NCBI Taxonomy" id="1284"/>
    <lineage>
        <taxon>Bacteria</taxon>
        <taxon>Bacillati</taxon>
        <taxon>Bacillota</taxon>
        <taxon>Bacilli</taxon>
        <taxon>Bacillales</taxon>
        <taxon>Staphylococcaceae</taxon>
        <taxon>Staphylococcus</taxon>
    </lineage>
</organism>
<dbReference type="EMBL" id="QXVO01000003">
    <property type="protein sequence ID" value="RIO47464.1"/>
    <property type="molecule type" value="Genomic_DNA"/>
</dbReference>
<dbReference type="Gene3D" id="3.30.300.20">
    <property type="match status" value="1"/>
</dbReference>
<dbReference type="InterPro" id="IPR019905">
    <property type="entry name" value="OsmC-like_firmicutes"/>
</dbReference>
<dbReference type="KEGG" id="shu:SHYC_06015"/>
<dbReference type="Pfam" id="PF02566">
    <property type="entry name" value="OsmC"/>
    <property type="match status" value="1"/>
</dbReference>
<dbReference type="InterPro" id="IPR036102">
    <property type="entry name" value="OsmC/Ohrsf"/>
</dbReference>
<dbReference type="AlphaFoldDB" id="A0A0A8HP90"/>
<gene>
    <name evidence="1" type="ORF">BUZ57_01475</name>
</gene>
<protein>
    <submittedName>
        <fullName evidence="1">SACOL1771 family peroxiredoxin</fullName>
    </submittedName>
</protein>
<name>A0A0A8HP90_STAHY</name>
<dbReference type="PANTHER" id="PTHR42830:SF2">
    <property type="entry name" value="OSMC_OHR FAMILY PROTEIN"/>
    <property type="match status" value="1"/>
</dbReference>
<dbReference type="RefSeq" id="WP_039645267.1">
    <property type="nucleotide sequence ID" value="NZ_CP008747.1"/>
</dbReference>
<dbReference type="InterPro" id="IPR052707">
    <property type="entry name" value="OsmC_Ohr_Peroxiredoxin"/>
</dbReference>
<dbReference type="NCBIfam" id="TIGR03563">
    <property type="entry name" value="perox_SACOL1771"/>
    <property type="match status" value="1"/>
</dbReference>
<dbReference type="STRING" id="1284.SHYC_06015"/>
<dbReference type="InterPro" id="IPR003718">
    <property type="entry name" value="OsmC/Ohr_fam"/>
</dbReference>
<dbReference type="SUPFAM" id="SSF82784">
    <property type="entry name" value="OsmC-like"/>
    <property type="match status" value="1"/>
</dbReference>
<accession>A0A0A8HP90</accession>
<dbReference type="GeneID" id="41072995"/>
<dbReference type="Proteomes" id="UP000285625">
    <property type="component" value="Unassembled WGS sequence"/>
</dbReference>
<dbReference type="HOGENOM" id="CLU_105860_3_0_9"/>
<sequence length="148" mass="16540">MTQHAFKVNFEWQGGRNSVGKLHGDEIHEQFSIPNSLGGTGIGTNPDELLVSAAGSCFTISLAATLERAHIKVKKLNVSTIGTASLRHQIFTMEEITHHVNIYVQDFESKQKLHQRLERLLHIADRNCMVSNSLRGNVPIKINPLIYI</sequence>
<proteinExistence type="predicted"/>